<gene>
    <name evidence="1" type="ORF">C2845_PM11G11560</name>
</gene>
<organism evidence="1 2">
    <name type="scientific">Panicum miliaceum</name>
    <name type="common">Proso millet</name>
    <name type="synonym">Broomcorn millet</name>
    <dbReference type="NCBI Taxonomy" id="4540"/>
    <lineage>
        <taxon>Eukaryota</taxon>
        <taxon>Viridiplantae</taxon>
        <taxon>Streptophyta</taxon>
        <taxon>Embryophyta</taxon>
        <taxon>Tracheophyta</taxon>
        <taxon>Spermatophyta</taxon>
        <taxon>Magnoliopsida</taxon>
        <taxon>Liliopsida</taxon>
        <taxon>Poales</taxon>
        <taxon>Poaceae</taxon>
        <taxon>PACMAD clade</taxon>
        <taxon>Panicoideae</taxon>
        <taxon>Panicodae</taxon>
        <taxon>Paniceae</taxon>
        <taxon>Panicinae</taxon>
        <taxon>Panicum</taxon>
        <taxon>Panicum sect. Panicum</taxon>
    </lineage>
</organism>
<protein>
    <submittedName>
        <fullName evidence="1">Uncharacterized protein</fullName>
    </submittedName>
</protein>
<keyword evidence="2" id="KW-1185">Reference proteome</keyword>
<evidence type="ECO:0000313" key="2">
    <source>
        <dbReference type="Proteomes" id="UP000275267"/>
    </source>
</evidence>
<dbReference type="EMBL" id="PQIB02000007">
    <property type="protein sequence ID" value="RLN08105.1"/>
    <property type="molecule type" value="Genomic_DNA"/>
</dbReference>
<dbReference type="AlphaFoldDB" id="A0A3L6RR56"/>
<name>A0A3L6RR56_PANMI</name>
<sequence length="52" mass="6089">MGTWRTTQFNRATTKSHGSDLSQLVRYVVSWWPYRKGKEGVRDRDHNPVLLG</sequence>
<comment type="caution">
    <text evidence="1">The sequence shown here is derived from an EMBL/GenBank/DDBJ whole genome shotgun (WGS) entry which is preliminary data.</text>
</comment>
<reference evidence="2" key="1">
    <citation type="journal article" date="2019" name="Nat. Commun.">
        <title>The genome of broomcorn millet.</title>
        <authorList>
            <person name="Zou C."/>
            <person name="Miki D."/>
            <person name="Li D."/>
            <person name="Tang Q."/>
            <person name="Xiao L."/>
            <person name="Rajput S."/>
            <person name="Deng P."/>
            <person name="Jia W."/>
            <person name="Huang R."/>
            <person name="Zhang M."/>
            <person name="Sun Y."/>
            <person name="Hu J."/>
            <person name="Fu X."/>
            <person name="Schnable P.S."/>
            <person name="Li F."/>
            <person name="Zhang H."/>
            <person name="Feng B."/>
            <person name="Zhu X."/>
            <person name="Liu R."/>
            <person name="Schnable J.C."/>
            <person name="Zhu J.-K."/>
            <person name="Zhang H."/>
        </authorList>
    </citation>
    <scope>NUCLEOTIDE SEQUENCE [LARGE SCALE GENOMIC DNA]</scope>
</reference>
<evidence type="ECO:0000313" key="1">
    <source>
        <dbReference type="EMBL" id="RLN08105.1"/>
    </source>
</evidence>
<proteinExistence type="predicted"/>
<accession>A0A3L6RR56</accession>
<dbReference type="Proteomes" id="UP000275267">
    <property type="component" value="Unassembled WGS sequence"/>
</dbReference>